<reference evidence="1 2" key="1">
    <citation type="journal article" date="2013" name="Genome Announc.">
        <title>Draft Genome Sequence of Streptomyces viridochromogenes Strain Tu57, Producer of Avilamycin.</title>
        <authorList>
            <person name="Gruning B.A."/>
            <person name="Erxleben A."/>
            <person name="Hahnlein A."/>
            <person name="Gunther S."/>
        </authorList>
    </citation>
    <scope>NUCLEOTIDE SEQUENCE [LARGE SCALE GENOMIC DNA]</scope>
    <source>
        <strain evidence="1 2">Tue57</strain>
    </source>
</reference>
<protein>
    <submittedName>
        <fullName evidence="1">Uncharacterized protein</fullName>
    </submittedName>
</protein>
<organism evidence="1 2">
    <name type="scientific">Streptomyces viridochromogenes Tue57</name>
    <dbReference type="NCBI Taxonomy" id="1160705"/>
    <lineage>
        <taxon>Bacteria</taxon>
        <taxon>Bacillati</taxon>
        <taxon>Actinomycetota</taxon>
        <taxon>Actinomycetes</taxon>
        <taxon>Kitasatosporales</taxon>
        <taxon>Streptomycetaceae</taxon>
        <taxon>Streptomyces</taxon>
    </lineage>
</organism>
<dbReference type="AlphaFoldDB" id="L8PJV3"/>
<dbReference type="Proteomes" id="UP000011205">
    <property type="component" value="Unassembled WGS sequence"/>
</dbReference>
<dbReference type="EMBL" id="AMLP01000082">
    <property type="protein sequence ID" value="ELS56529.1"/>
    <property type="molecule type" value="Genomic_DNA"/>
</dbReference>
<gene>
    <name evidence="1" type="ORF">STVIR_2510</name>
</gene>
<comment type="caution">
    <text evidence="1">The sequence shown here is derived from an EMBL/GenBank/DDBJ whole genome shotgun (WGS) entry which is preliminary data.</text>
</comment>
<evidence type="ECO:0000313" key="2">
    <source>
        <dbReference type="Proteomes" id="UP000011205"/>
    </source>
</evidence>
<accession>L8PJV3</accession>
<evidence type="ECO:0000313" key="1">
    <source>
        <dbReference type="EMBL" id="ELS56529.1"/>
    </source>
</evidence>
<dbReference type="PATRIC" id="fig|1160705.3.peg.2491"/>
<name>L8PJV3_STRVR</name>
<proteinExistence type="predicted"/>
<sequence>MHRAGECGRVLSEVGCEGIPGRALARRLAVAIMAVLLGSPVVRVHRFKPPKSVVCCLRPLPAFAHRAVASGPGPLEGVCLGSGQPNPKPSHSIYDSSGYRAVRDVTVS</sequence>